<dbReference type="Gene3D" id="2.60.40.10">
    <property type="entry name" value="Immunoglobulins"/>
    <property type="match status" value="1"/>
</dbReference>
<dbReference type="PANTHER" id="PTHR46286:SF2">
    <property type="entry name" value="VIN3-LIKE PROTEIN 2"/>
    <property type="match status" value="1"/>
</dbReference>
<dbReference type="GO" id="GO:0040029">
    <property type="term" value="P:epigenetic regulation of gene expression"/>
    <property type="evidence" value="ECO:0007669"/>
    <property type="project" value="InterPro"/>
</dbReference>
<dbReference type="PROSITE" id="PS50853">
    <property type="entry name" value="FN3"/>
    <property type="match status" value="1"/>
</dbReference>
<feature type="compositionally biased region" description="Polar residues" evidence="6">
    <location>
        <begin position="436"/>
        <end position="449"/>
    </location>
</feature>
<keyword evidence="3" id="KW-0863">Zinc-finger</keyword>
<protein>
    <recommendedName>
        <fullName evidence="7">Fibronectin type-III domain-containing protein</fullName>
    </recommendedName>
</protein>
<evidence type="ECO:0000256" key="4">
    <source>
        <dbReference type="ARBA" id="ARBA00022833"/>
    </source>
</evidence>
<accession>A0AAV7F5B4</accession>
<comment type="subcellular location">
    <subcellularLocation>
        <location evidence="1">Nucleus</location>
    </subcellularLocation>
</comment>
<evidence type="ECO:0000256" key="1">
    <source>
        <dbReference type="ARBA" id="ARBA00004123"/>
    </source>
</evidence>
<evidence type="ECO:0000259" key="7">
    <source>
        <dbReference type="PROSITE" id="PS50853"/>
    </source>
</evidence>
<comment type="caution">
    <text evidence="8">The sequence shown here is derived from an EMBL/GenBank/DDBJ whole genome shotgun (WGS) entry which is preliminary data.</text>
</comment>
<dbReference type="PANTHER" id="PTHR46286">
    <property type="entry name" value="VIN3-LIKE PROTEIN 2-RELATED"/>
    <property type="match status" value="1"/>
</dbReference>
<proteinExistence type="predicted"/>
<dbReference type="EMBL" id="JAINDJ010000002">
    <property type="protein sequence ID" value="KAG9456365.1"/>
    <property type="molecule type" value="Genomic_DNA"/>
</dbReference>
<dbReference type="InterPro" id="IPR056990">
    <property type="entry name" value="VIN3-like_C"/>
</dbReference>
<evidence type="ECO:0000256" key="5">
    <source>
        <dbReference type="ARBA" id="ARBA00023242"/>
    </source>
</evidence>
<dbReference type="InterPro" id="IPR013783">
    <property type="entry name" value="Ig-like_fold"/>
</dbReference>
<dbReference type="InterPro" id="IPR003961">
    <property type="entry name" value="FN3_dom"/>
</dbReference>
<gene>
    <name evidence="8" type="ORF">H6P81_000873</name>
</gene>
<dbReference type="Pfam" id="PF23380">
    <property type="entry name" value="VIN3_C"/>
    <property type="match status" value="1"/>
</dbReference>
<dbReference type="Proteomes" id="UP000825729">
    <property type="component" value="Unassembled WGS sequence"/>
</dbReference>
<reference evidence="8 9" key="1">
    <citation type="submission" date="2021-07" db="EMBL/GenBank/DDBJ databases">
        <title>The Aristolochia fimbriata genome: insights into angiosperm evolution, floral development and chemical biosynthesis.</title>
        <authorList>
            <person name="Jiao Y."/>
        </authorList>
    </citation>
    <scope>NUCLEOTIDE SEQUENCE [LARGE SCALE GENOMIC DNA]</scope>
    <source>
        <strain evidence="8">IBCAS-2021</strain>
        <tissue evidence="8">Leaf</tissue>
    </source>
</reference>
<evidence type="ECO:0000313" key="9">
    <source>
        <dbReference type="Proteomes" id="UP000825729"/>
    </source>
</evidence>
<feature type="region of interest" description="Disordered" evidence="6">
    <location>
        <begin position="436"/>
        <end position="475"/>
    </location>
</feature>
<organism evidence="8 9">
    <name type="scientific">Aristolochia fimbriata</name>
    <name type="common">White veined hardy Dutchman's pipe vine</name>
    <dbReference type="NCBI Taxonomy" id="158543"/>
    <lineage>
        <taxon>Eukaryota</taxon>
        <taxon>Viridiplantae</taxon>
        <taxon>Streptophyta</taxon>
        <taxon>Embryophyta</taxon>
        <taxon>Tracheophyta</taxon>
        <taxon>Spermatophyta</taxon>
        <taxon>Magnoliopsida</taxon>
        <taxon>Magnoliidae</taxon>
        <taxon>Piperales</taxon>
        <taxon>Aristolochiaceae</taxon>
        <taxon>Aristolochia</taxon>
    </lineage>
</organism>
<dbReference type="Pfam" id="PF23376">
    <property type="entry name" value="Fn3_VIN3"/>
    <property type="match status" value="1"/>
</dbReference>
<sequence>MEPSFAGFVLDPSKCSRLTMEEKRELVYQISKCSESAPKMLQSWSRRELLQILCAEMGKERKYTGLTKIKMIEYLLKVMSRRNLSNQTSDADSLQLLPPNCQASSKRQRKTDHPVRVVLPQNNHGYEHVDNVVYCQNVACRAALKSGAMFCKRCSCCICYKFDDNKDPSLWLVCASERPNEGDSCGMSCHLECALKNARAGIMEGGLYPRLDGGFYCGSCQKVNDLLGCWRKQLMIAKDTRRVDTLCYRIFLSHKLLCGTEKYRCLHEIVDTVSKSLEAEVGALDGLPVKKARGIVNRLSCGPEVQKLCASAVKLLDSMQSDSSQLMPADKLEVSADTTMLPPCIISFQNVSSSSVTIVLGPKGEDSLSNELVTYSVWHRNSKNMDYQVDPTCTLSELNSQFLLMDLNPRTEYEFKIVSFSNGRELEKWETMVTTADNMKTLPNPSSDGNESDDTGYGDLNNSPQSTSEYKSEVPSMGKLAEYACEDINHMMHRSEHSDPEVPGDSVSALDEEGVTGAPESAPTSVIQTESHRDSTNSSDGNQASNIPKSKNKNHPESQLLEEMSIENESNANQIEKMILGHTDSVLPVTPCKQEKGKDGPARNGENWATELEKEPQAGSSSKKRSAVRCEENCPQDESLESDYEYCVKVIRWLECEGHMEKSFRVKFLTWFSLRATPQERRIVSVYVDTLIDDPASLAGQLVDTFSEGVCRKRTPAAPTGFCLKLWH</sequence>
<keyword evidence="9" id="KW-1185">Reference proteome</keyword>
<keyword evidence="2" id="KW-0479">Metal-binding</keyword>
<evidence type="ECO:0000313" key="8">
    <source>
        <dbReference type="EMBL" id="KAG9456365.1"/>
    </source>
</evidence>
<keyword evidence="4" id="KW-0862">Zinc</keyword>
<dbReference type="Pfam" id="PF07227">
    <property type="entry name" value="PHD_Oberon"/>
    <property type="match status" value="1"/>
</dbReference>
<dbReference type="GO" id="GO:0008270">
    <property type="term" value="F:zinc ion binding"/>
    <property type="evidence" value="ECO:0007669"/>
    <property type="project" value="UniProtKB-KW"/>
</dbReference>
<name>A0AAV7F5B4_ARIFI</name>
<dbReference type="CDD" id="cd15521">
    <property type="entry name" value="PHD_VIN3_plant"/>
    <property type="match status" value="1"/>
</dbReference>
<evidence type="ECO:0000256" key="6">
    <source>
        <dbReference type="SAM" id="MobiDB-lite"/>
    </source>
</evidence>
<dbReference type="InterPro" id="IPR036116">
    <property type="entry name" value="FN3_sf"/>
</dbReference>
<dbReference type="CDD" id="cd00063">
    <property type="entry name" value="FN3"/>
    <property type="match status" value="1"/>
</dbReference>
<evidence type="ECO:0000256" key="2">
    <source>
        <dbReference type="ARBA" id="ARBA00022723"/>
    </source>
</evidence>
<dbReference type="GO" id="GO:0010048">
    <property type="term" value="P:vernalization response"/>
    <property type="evidence" value="ECO:0007669"/>
    <property type="project" value="InterPro"/>
</dbReference>
<evidence type="ECO:0000256" key="3">
    <source>
        <dbReference type="ARBA" id="ARBA00022771"/>
    </source>
</evidence>
<feature type="compositionally biased region" description="Polar residues" evidence="6">
    <location>
        <begin position="536"/>
        <end position="549"/>
    </location>
</feature>
<dbReference type="AlphaFoldDB" id="A0AAV7F5B4"/>
<feature type="region of interest" description="Disordered" evidence="6">
    <location>
        <begin position="494"/>
        <end position="558"/>
    </location>
</feature>
<dbReference type="InterPro" id="IPR058585">
    <property type="entry name" value="Fn3_VIN3"/>
</dbReference>
<feature type="compositionally biased region" description="Polar residues" evidence="6">
    <location>
        <begin position="460"/>
        <end position="469"/>
    </location>
</feature>
<dbReference type="InterPro" id="IPR044514">
    <property type="entry name" value="VIN3-like"/>
</dbReference>
<dbReference type="SUPFAM" id="SSF49265">
    <property type="entry name" value="Fibronectin type III"/>
    <property type="match status" value="1"/>
</dbReference>
<dbReference type="GO" id="GO:0005634">
    <property type="term" value="C:nucleus"/>
    <property type="evidence" value="ECO:0007669"/>
    <property type="project" value="UniProtKB-SubCell"/>
</dbReference>
<feature type="region of interest" description="Disordered" evidence="6">
    <location>
        <begin position="586"/>
        <end position="629"/>
    </location>
</feature>
<feature type="domain" description="Fibronectin type-III" evidence="7">
    <location>
        <begin position="342"/>
        <end position="444"/>
    </location>
</feature>
<keyword evidence="5" id="KW-0539">Nucleus</keyword>
<dbReference type="InterPro" id="IPR032881">
    <property type="entry name" value="Oberon-like_PHD"/>
</dbReference>